<evidence type="ECO:0000313" key="8">
    <source>
        <dbReference type="EMBL" id="KGE73564.1"/>
    </source>
</evidence>
<dbReference type="InterPro" id="IPR001492">
    <property type="entry name" value="Flagellin"/>
</dbReference>
<protein>
    <recommendedName>
        <fullName evidence="10">Flagellar hook-associated protein 3</fullName>
    </recommendedName>
</protein>
<dbReference type="GO" id="GO:0055040">
    <property type="term" value="C:periplasmic flagellum"/>
    <property type="evidence" value="ECO:0007669"/>
    <property type="project" value="UniProtKB-SubCell"/>
</dbReference>
<keyword evidence="4" id="KW-0574">Periplasm</keyword>
<dbReference type="EMBL" id="JNUP01000023">
    <property type="protein sequence ID" value="KGE73564.1"/>
    <property type="molecule type" value="Genomic_DNA"/>
</dbReference>
<accession>A0A098R0Q9</accession>
<evidence type="ECO:0000256" key="3">
    <source>
        <dbReference type="ARBA" id="ARBA00005709"/>
    </source>
</evidence>
<dbReference type="InterPro" id="IPR013384">
    <property type="entry name" value="Flagell_FlgL"/>
</dbReference>
<dbReference type="RefSeq" id="WP_037545429.1">
    <property type="nucleotide sequence ID" value="NZ_JNUP01000023.1"/>
</dbReference>
<dbReference type="InterPro" id="IPR010810">
    <property type="entry name" value="Flagellin_hook_IN_motif"/>
</dbReference>
<evidence type="ECO:0000256" key="5">
    <source>
        <dbReference type="ARBA" id="ARBA00023143"/>
    </source>
</evidence>
<feature type="domain" description="Flagellin C-terminal" evidence="7">
    <location>
        <begin position="331"/>
        <end position="413"/>
    </location>
</feature>
<dbReference type="NCBIfam" id="NF005187">
    <property type="entry name" value="PRK06663.1"/>
    <property type="match status" value="1"/>
</dbReference>
<dbReference type="GO" id="GO:0009424">
    <property type="term" value="C:bacterial-type flagellum hook"/>
    <property type="evidence" value="ECO:0007669"/>
    <property type="project" value="InterPro"/>
</dbReference>
<dbReference type="Pfam" id="PF07196">
    <property type="entry name" value="Flagellin_IN"/>
    <property type="match status" value="1"/>
</dbReference>
<keyword evidence="5" id="KW-0975">Bacterial flagellum</keyword>
<dbReference type="Pfam" id="PF00700">
    <property type="entry name" value="Flagellin_C"/>
    <property type="match status" value="1"/>
</dbReference>
<evidence type="ECO:0000256" key="1">
    <source>
        <dbReference type="ARBA" id="ARBA00004095"/>
    </source>
</evidence>
<dbReference type="eggNOG" id="COG1344">
    <property type="taxonomic scope" value="Bacteria"/>
</dbReference>
<sequence>MNRISTNMINDNLQYQTRRRSVEMNDVQDQISSQSRLNKLRNDPASAAHATRYSSYITRLERFSDNLETGISQYKTAEGHMRQAVDVLQEIRQIAVQGSTGTYSQEDTIQMARRVDELLGQLVATANAQSGDGTAVFGGDRSKTLPFRPVEGRVPGFGGSVITGVEYTGSLGTKQTEIADGTYMELTIPGNQVFWADNQQVFSQTDASGYVATQDSAISIDGKEIPISQGDNIYSIIAAINRADAPVKARLDPVQNSLVLETTTPHQLWLTDQEGSVLSDLGVIRNPESKPPQNLAGDARVYGGSLFDSVIRLRNELYQGDVIDIGGGGLRGIDAAMDNLLSNVAKAGARTERMEISYRGIERETLDMTGRLSKETDVEMTKAITDLKTLEIAHQAALSALARIVPTTLLDFLR</sequence>
<dbReference type="InterPro" id="IPR001029">
    <property type="entry name" value="Flagellin_N"/>
</dbReference>
<keyword evidence="9" id="KW-1185">Reference proteome</keyword>
<evidence type="ECO:0008006" key="10">
    <source>
        <dbReference type="Google" id="ProtNLM"/>
    </source>
</evidence>
<dbReference type="NCBIfam" id="TIGR02550">
    <property type="entry name" value="flagell_flgL"/>
    <property type="match status" value="1"/>
</dbReference>
<dbReference type="Pfam" id="PF00669">
    <property type="entry name" value="Flagellin_N"/>
    <property type="match status" value="1"/>
</dbReference>
<dbReference type="InterPro" id="IPR046358">
    <property type="entry name" value="Flagellin_C"/>
</dbReference>
<dbReference type="PANTHER" id="PTHR42792">
    <property type="entry name" value="FLAGELLIN"/>
    <property type="match status" value="1"/>
</dbReference>
<comment type="subcellular location">
    <subcellularLocation>
        <location evidence="2">Periplasmic flagellum</location>
    </subcellularLocation>
</comment>
<comment type="function">
    <text evidence="1">Component of the core of the flagella.</text>
</comment>
<evidence type="ECO:0000256" key="2">
    <source>
        <dbReference type="ARBA" id="ARBA00004631"/>
    </source>
</evidence>
<comment type="similarity">
    <text evidence="3">Belongs to the bacterial flagellin family.</text>
</comment>
<organism evidence="8 9">
    <name type="scientific">Spirochaeta lutea</name>
    <dbReference type="NCBI Taxonomy" id="1480694"/>
    <lineage>
        <taxon>Bacteria</taxon>
        <taxon>Pseudomonadati</taxon>
        <taxon>Spirochaetota</taxon>
        <taxon>Spirochaetia</taxon>
        <taxon>Spirochaetales</taxon>
        <taxon>Spirochaetaceae</taxon>
        <taxon>Spirochaeta</taxon>
    </lineage>
</organism>
<evidence type="ECO:0000259" key="6">
    <source>
        <dbReference type="Pfam" id="PF00669"/>
    </source>
</evidence>
<proteinExistence type="inferred from homology"/>
<dbReference type="GO" id="GO:0005198">
    <property type="term" value="F:structural molecule activity"/>
    <property type="evidence" value="ECO:0007669"/>
    <property type="project" value="InterPro"/>
</dbReference>
<dbReference type="SUPFAM" id="SSF64518">
    <property type="entry name" value="Phase 1 flagellin"/>
    <property type="match status" value="1"/>
</dbReference>
<dbReference type="GO" id="GO:0071973">
    <property type="term" value="P:bacterial-type flagellum-dependent cell motility"/>
    <property type="evidence" value="ECO:0007669"/>
    <property type="project" value="InterPro"/>
</dbReference>
<feature type="domain" description="Flagellin N-terminal" evidence="6">
    <location>
        <begin position="4"/>
        <end position="139"/>
    </location>
</feature>
<dbReference type="OrthoDB" id="9758307at2"/>
<dbReference type="PANTHER" id="PTHR42792:SF1">
    <property type="entry name" value="FLAGELLAR HOOK-ASSOCIATED PROTEIN 3"/>
    <property type="match status" value="1"/>
</dbReference>
<name>A0A098R0Q9_9SPIO</name>
<dbReference type="Proteomes" id="UP000029692">
    <property type="component" value="Unassembled WGS sequence"/>
</dbReference>
<dbReference type="AlphaFoldDB" id="A0A098R0Q9"/>
<gene>
    <name evidence="8" type="ORF">DC28_02580</name>
</gene>
<reference evidence="8 9" key="1">
    <citation type="submission" date="2014-05" db="EMBL/GenBank/DDBJ databases">
        <title>De novo Genome Sequence of Spirocheata sp.</title>
        <authorList>
            <person name="Shivani Y."/>
            <person name="Subhash Y."/>
            <person name="Tushar L."/>
            <person name="Sasikala C."/>
            <person name="Ramana C.V."/>
        </authorList>
    </citation>
    <scope>NUCLEOTIDE SEQUENCE [LARGE SCALE GENOMIC DNA]</scope>
    <source>
        <strain evidence="8 9">JC230</strain>
    </source>
</reference>
<evidence type="ECO:0000256" key="4">
    <source>
        <dbReference type="ARBA" id="ARBA00022764"/>
    </source>
</evidence>
<dbReference type="STRING" id="1480694.DC28_02580"/>
<evidence type="ECO:0000313" key="9">
    <source>
        <dbReference type="Proteomes" id="UP000029692"/>
    </source>
</evidence>
<comment type="caution">
    <text evidence="8">The sequence shown here is derived from an EMBL/GenBank/DDBJ whole genome shotgun (WGS) entry which is preliminary data.</text>
</comment>
<dbReference type="Gene3D" id="1.20.1330.10">
    <property type="entry name" value="f41 fragment of flagellin, N-terminal domain"/>
    <property type="match status" value="1"/>
</dbReference>
<evidence type="ECO:0000259" key="7">
    <source>
        <dbReference type="Pfam" id="PF00700"/>
    </source>
</evidence>